<accession>A0A409VXS2</accession>
<proteinExistence type="predicted"/>
<organism evidence="2 3">
    <name type="scientific">Psilocybe cyanescens</name>
    <dbReference type="NCBI Taxonomy" id="93625"/>
    <lineage>
        <taxon>Eukaryota</taxon>
        <taxon>Fungi</taxon>
        <taxon>Dikarya</taxon>
        <taxon>Basidiomycota</taxon>
        <taxon>Agaricomycotina</taxon>
        <taxon>Agaricomycetes</taxon>
        <taxon>Agaricomycetidae</taxon>
        <taxon>Agaricales</taxon>
        <taxon>Agaricineae</taxon>
        <taxon>Strophariaceae</taxon>
        <taxon>Psilocybe</taxon>
    </lineage>
</organism>
<name>A0A409VXS2_PSICY</name>
<dbReference type="AlphaFoldDB" id="A0A409VXS2"/>
<evidence type="ECO:0000313" key="3">
    <source>
        <dbReference type="Proteomes" id="UP000283269"/>
    </source>
</evidence>
<evidence type="ECO:0000313" key="2">
    <source>
        <dbReference type="EMBL" id="PPQ71049.1"/>
    </source>
</evidence>
<reference evidence="2 3" key="1">
    <citation type="journal article" date="2018" name="Evol. Lett.">
        <title>Horizontal gene cluster transfer increased hallucinogenic mushroom diversity.</title>
        <authorList>
            <person name="Reynolds H.T."/>
            <person name="Vijayakumar V."/>
            <person name="Gluck-Thaler E."/>
            <person name="Korotkin H.B."/>
            <person name="Matheny P.B."/>
            <person name="Slot J.C."/>
        </authorList>
    </citation>
    <scope>NUCLEOTIDE SEQUENCE [LARGE SCALE GENOMIC DNA]</scope>
    <source>
        <strain evidence="2 3">2631</strain>
    </source>
</reference>
<dbReference type="Proteomes" id="UP000283269">
    <property type="component" value="Unassembled WGS sequence"/>
</dbReference>
<dbReference type="Gene3D" id="3.40.50.300">
    <property type="entry name" value="P-loop containing nucleotide triphosphate hydrolases"/>
    <property type="match status" value="1"/>
</dbReference>
<gene>
    <name evidence="2" type="ORF">CVT25_007320</name>
</gene>
<keyword evidence="3" id="KW-1185">Reference proteome</keyword>
<dbReference type="GO" id="GO:0005525">
    <property type="term" value="F:GTP binding"/>
    <property type="evidence" value="ECO:0007669"/>
    <property type="project" value="InterPro"/>
</dbReference>
<evidence type="ECO:0000259" key="1">
    <source>
        <dbReference type="Pfam" id="PF01926"/>
    </source>
</evidence>
<dbReference type="SUPFAM" id="SSF52540">
    <property type="entry name" value="P-loop containing nucleoside triphosphate hydrolases"/>
    <property type="match status" value="1"/>
</dbReference>
<dbReference type="OrthoDB" id="3172613at2759"/>
<dbReference type="InterPro" id="IPR027417">
    <property type="entry name" value="P-loop_NTPase"/>
</dbReference>
<dbReference type="InterPro" id="IPR006073">
    <property type="entry name" value="GTP-bd"/>
</dbReference>
<protein>
    <recommendedName>
        <fullName evidence="1">G domain-containing protein</fullName>
    </recommendedName>
</protein>
<dbReference type="InParanoid" id="A0A409VXS2"/>
<dbReference type="EMBL" id="NHYD01003879">
    <property type="protein sequence ID" value="PPQ71049.1"/>
    <property type="molecule type" value="Genomic_DNA"/>
</dbReference>
<feature type="non-terminal residue" evidence="2">
    <location>
        <position position="188"/>
    </location>
</feature>
<dbReference type="Pfam" id="PF01926">
    <property type="entry name" value="MMR_HSR1"/>
    <property type="match status" value="1"/>
</dbReference>
<sequence length="188" mass="20720">MSANRQNPAKELKVKALGNRLKKSMGFGSRRTASPPDMVHGLLTASPPVTGHGSSSAVAISAVEAAKIRAQYKHFRILVIGRANAGKTTLLKRVCNTTEEPSIYDEGRNLLVPTSRRGTHDVRRAFTFKSNPKFIFHDSAGFEAGGEDELKAVMDFIEEGSKAREINDQIHIIWFCFDPDVSRPLLDL</sequence>
<dbReference type="STRING" id="93625.A0A409VXS2"/>
<comment type="caution">
    <text evidence="2">The sequence shown here is derived from an EMBL/GenBank/DDBJ whole genome shotgun (WGS) entry which is preliminary data.</text>
</comment>
<feature type="domain" description="G" evidence="1">
    <location>
        <begin position="76"/>
        <end position="178"/>
    </location>
</feature>